<sequence length="128" mass="13798">MTIRCVVVTPERTELDREADFVALPMYDGELGVQTGRAPMIGRLGYGVLRLQTSEGAKRFFVDGGFAQVEANVVSILTARAIPVDSLSVDEANKALSDALELPSDTPALAKIKDTAVHRARGQLRASR</sequence>
<dbReference type="GO" id="GO:0005886">
    <property type="term" value="C:plasma membrane"/>
    <property type="evidence" value="ECO:0007669"/>
    <property type="project" value="UniProtKB-SubCell"/>
</dbReference>
<dbReference type="GO" id="GO:0046933">
    <property type="term" value="F:proton-transporting ATP synthase activity, rotational mechanism"/>
    <property type="evidence" value="ECO:0007669"/>
    <property type="project" value="UniProtKB-UniRule"/>
</dbReference>
<keyword evidence="6 9" id="KW-0472">Membrane</keyword>
<evidence type="ECO:0000256" key="7">
    <source>
        <dbReference type="ARBA" id="ARBA00023196"/>
    </source>
</evidence>
<comment type="similarity">
    <text evidence="3 9">Belongs to the ATPase epsilon chain family.</text>
</comment>
<evidence type="ECO:0000259" key="10">
    <source>
        <dbReference type="Pfam" id="PF02823"/>
    </source>
</evidence>
<reference evidence="11 12" key="1">
    <citation type="journal article" date="2020" name="Antonie Van Leeuwenhoek">
        <title>Rhodopirellula heiligendammensis sp. nov., Rhodopirellula pilleata sp. nov., and Rhodopirellula solitaria sp. nov. isolated from natural or artificial marine surfaces in Northern Germany and California, USA, and emended description of the genus Rhodopirellula.</title>
        <authorList>
            <person name="Kallscheuer N."/>
            <person name="Wiegand S."/>
            <person name="Jogler M."/>
            <person name="Boedeker C."/>
            <person name="Peeters S.H."/>
            <person name="Rast P."/>
            <person name="Heuer A."/>
            <person name="Jetten M.S.M."/>
            <person name="Rohde M."/>
            <person name="Jogler C."/>
        </authorList>
    </citation>
    <scope>NUCLEOTIDE SEQUENCE [LARGE SCALE GENOMIC DNA]</scope>
    <source>
        <strain evidence="11 12">Poly21</strain>
    </source>
</reference>
<dbReference type="InterPro" id="IPR001469">
    <property type="entry name" value="ATP_synth_F1_dsu/esu"/>
</dbReference>
<dbReference type="Gene3D" id="2.60.15.10">
    <property type="entry name" value="F0F1 ATP synthase delta/epsilon subunit, N-terminal"/>
    <property type="match status" value="1"/>
</dbReference>
<keyword evidence="9" id="KW-1003">Cell membrane</keyword>
<dbReference type="HAMAP" id="MF_00530">
    <property type="entry name" value="ATP_synth_epsil_bac"/>
    <property type="match status" value="1"/>
</dbReference>
<evidence type="ECO:0000256" key="9">
    <source>
        <dbReference type="HAMAP-Rule" id="MF_00530"/>
    </source>
</evidence>
<protein>
    <recommendedName>
        <fullName evidence="9">ATP synthase epsilon chain</fullName>
    </recommendedName>
    <alternativeName>
        <fullName evidence="9">ATP synthase F1 sector epsilon subunit</fullName>
    </alternativeName>
    <alternativeName>
        <fullName evidence="9">F-ATPase epsilon subunit</fullName>
    </alternativeName>
</protein>
<evidence type="ECO:0000256" key="5">
    <source>
        <dbReference type="ARBA" id="ARBA00023065"/>
    </source>
</evidence>
<dbReference type="GO" id="GO:0012505">
    <property type="term" value="C:endomembrane system"/>
    <property type="evidence" value="ECO:0007669"/>
    <property type="project" value="UniProtKB-SubCell"/>
</dbReference>
<dbReference type="AlphaFoldDB" id="A0A5C6C6F0"/>
<keyword evidence="8 9" id="KW-0066">ATP synthesis</keyword>
<keyword evidence="12" id="KW-1185">Reference proteome</keyword>
<feature type="domain" description="ATP synthase F1 complex delta/epsilon subunit N-terminal" evidence="10">
    <location>
        <begin position="4"/>
        <end position="81"/>
    </location>
</feature>
<dbReference type="PANTHER" id="PTHR13822:SF10">
    <property type="entry name" value="ATP SYNTHASE EPSILON CHAIN, CHLOROPLASTIC"/>
    <property type="match status" value="1"/>
</dbReference>
<evidence type="ECO:0000256" key="2">
    <source>
        <dbReference type="ARBA" id="ARBA00004184"/>
    </source>
</evidence>
<keyword evidence="7 9" id="KW-0139">CF(1)</keyword>
<accession>A0A5C6C6F0</accession>
<evidence type="ECO:0000256" key="8">
    <source>
        <dbReference type="ARBA" id="ARBA00023310"/>
    </source>
</evidence>
<organism evidence="11 12">
    <name type="scientific">Allorhodopirellula heiligendammensis</name>
    <dbReference type="NCBI Taxonomy" id="2714739"/>
    <lineage>
        <taxon>Bacteria</taxon>
        <taxon>Pseudomonadati</taxon>
        <taxon>Planctomycetota</taxon>
        <taxon>Planctomycetia</taxon>
        <taxon>Pirellulales</taxon>
        <taxon>Pirellulaceae</taxon>
        <taxon>Allorhodopirellula</taxon>
    </lineage>
</organism>
<dbReference type="GO" id="GO:0045259">
    <property type="term" value="C:proton-transporting ATP synthase complex"/>
    <property type="evidence" value="ECO:0007669"/>
    <property type="project" value="UniProtKB-KW"/>
</dbReference>
<dbReference type="SUPFAM" id="SSF51344">
    <property type="entry name" value="Epsilon subunit of F1F0-ATP synthase N-terminal domain"/>
    <property type="match status" value="1"/>
</dbReference>
<comment type="subcellular location">
    <subcellularLocation>
        <location evidence="9">Cell membrane</location>
        <topology evidence="9">Peripheral membrane protein</topology>
    </subcellularLocation>
    <subcellularLocation>
        <location evidence="2">Endomembrane system</location>
        <topology evidence="2">Peripheral membrane protein</topology>
    </subcellularLocation>
</comment>
<keyword evidence="5 9" id="KW-0406">Ion transport</keyword>
<dbReference type="RefSeq" id="WP_146406384.1">
    <property type="nucleotide sequence ID" value="NZ_SJPU01000001.1"/>
</dbReference>
<dbReference type="GO" id="GO:0005524">
    <property type="term" value="F:ATP binding"/>
    <property type="evidence" value="ECO:0007669"/>
    <property type="project" value="UniProtKB-UniRule"/>
</dbReference>
<dbReference type="OrthoDB" id="277064at2"/>
<evidence type="ECO:0000256" key="4">
    <source>
        <dbReference type="ARBA" id="ARBA00022448"/>
    </source>
</evidence>
<comment type="caution">
    <text evidence="11">The sequence shown here is derived from an EMBL/GenBank/DDBJ whole genome shotgun (WGS) entry which is preliminary data.</text>
</comment>
<dbReference type="EMBL" id="SJPU01000001">
    <property type="protein sequence ID" value="TWU19607.1"/>
    <property type="molecule type" value="Genomic_DNA"/>
</dbReference>
<dbReference type="InterPro" id="IPR036771">
    <property type="entry name" value="ATPsynth_dsu/esu_N"/>
</dbReference>
<keyword evidence="4 9" id="KW-0813">Transport</keyword>
<dbReference type="InterPro" id="IPR020546">
    <property type="entry name" value="ATP_synth_F1_dsu/esu_N"/>
</dbReference>
<name>A0A5C6C6F0_9BACT</name>
<proteinExistence type="inferred from homology"/>
<gene>
    <name evidence="9 11" type="primary">atpC</name>
    <name evidence="11" type="ORF">Poly21_17820</name>
</gene>
<evidence type="ECO:0000313" key="12">
    <source>
        <dbReference type="Proteomes" id="UP000319908"/>
    </source>
</evidence>
<evidence type="ECO:0000256" key="3">
    <source>
        <dbReference type="ARBA" id="ARBA00005712"/>
    </source>
</evidence>
<dbReference type="PANTHER" id="PTHR13822">
    <property type="entry name" value="ATP SYNTHASE DELTA/EPSILON CHAIN"/>
    <property type="match status" value="1"/>
</dbReference>
<comment type="subunit">
    <text evidence="9">F-type ATPases have 2 components, CF(1) - the catalytic core - and CF(0) - the membrane proton channel. CF(1) has five subunits: alpha(3), beta(3), gamma(1), delta(1), epsilon(1). CF(0) has three main subunits: a, b and c.</text>
</comment>
<keyword evidence="9" id="KW-0375">Hydrogen ion transport</keyword>
<comment type="function">
    <text evidence="1 9">Produces ATP from ADP in the presence of a proton gradient across the membrane.</text>
</comment>
<evidence type="ECO:0000256" key="1">
    <source>
        <dbReference type="ARBA" id="ARBA00003543"/>
    </source>
</evidence>
<dbReference type="Proteomes" id="UP000319908">
    <property type="component" value="Unassembled WGS sequence"/>
</dbReference>
<evidence type="ECO:0000313" key="11">
    <source>
        <dbReference type="EMBL" id="TWU19607.1"/>
    </source>
</evidence>
<dbReference type="Pfam" id="PF02823">
    <property type="entry name" value="ATP-synt_DE_N"/>
    <property type="match status" value="1"/>
</dbReference>
<dbReference type="CDD" id="cd12152">
    <property type="entry name" value="F1-ATPase_delta"/>
    <property type="match status" value="1"/>
</dbReference>
<evidence type="ECO:0000256" key="6">
    <source>
        <dbReference type="ARBA" id="ARBA00023136"/>
    </source>
</evidence>